<dbReference type="InterPro" id="IPR001650">
    <property type="entry name" value="Helicase_C-like"/>
</dbReference>
<dbReference type="GO" id="GO:0006397">
    <property type="term" value="P:mRNA processing"/>
    <property type="evidence" value="ECO:0007669"/>
    <property type="project" value="UniProtKB-KW"/>
</dbReference>
<evidence type="ECO:0000256" key="5">
    <source>
        <dbReference type="ARBA" id="ARBA00022806"/>
    </source>
</evidence>
<sequence length="731" mass="82806">MSKRRIEVGETYGSKAKKESEASSSAAAAASAAGTVAQILGGFVPNKQPPTMNPLTNKPYSQRYQNLYKKRISLPVFEYQADFMRLLSQHQCIVLVGETGSGKTTQIPQWCVDFAVSKGRKGVSCTQPRRVAAMSVAQRVSEEMDVNLGEEVGYSIRFEDCSSAKTLLKYMTDGMLLREAMSDPMLEQYQVILLDEAHERTLATDILMGVLKEVIRQRNDLKLVVMSATLDAGKFQQYFDNAPLMNVPGRTHPVEIFYTPEPERDYLEAAIRTVIQIHMCEEIEGDILMFLTGQEEIEEACKRIKREIDNLGSEIGELKCIPLYSTLPPNLQQRIFEAAPPPNANGAIGRKVVVSTNIAETSLTIDGVVFVIDPGFAKQKVYNPRIRVESLLVSPISKASAQQRAGRAGRTRPGKCFRLYTEKAFKNEMQDNTYPEILRSNLGTVVLQLKKLGIDDLVHFDFMDPPAPETLMRALELLNYLAALDDDGNLTDLGAVMSEFPLDPQLAKMLIASCQHNCSNEILSITAMLSVPQCFVRPNEAKKAADEAKMRFAHIDGDHLTLLNVYHAFKQSSEDPNWCYENFINFRSLKSADNVRQQLARIMDRFSLRRTSTEFTSKDYYVNIRKALVQGFFMQVAHLERTGHYLTIKDNQNVQLHPSTCLDHKPDWVIYNEFVLTTKNYIRTVTDVKPEWFLSLAPQYYDLNNFPQCEAKRQLELLQQRMETKQYQKGF</sequence>
<dbReference type="SMART" id="SM00847">
    <property type="entry name" value="HA2"/>
    <property type="match status" value="1"/>
</dbReference>
<dbReference type="Proteomes" id="UP001652661">
    <property type="component" value="Chromosome 2L"/>
</dbReference>
<dbReference type="FunFam" id="1.20.120.1080:FF:000003">
    <property type="entry name" value="Pre-mRNA-splicing factor ATP-dependent RNA helicase PRP43"/>
    <property type="match status" value="1"/>
</dbReference>
<evidence type="ECO:0000259" key="12">
    <source>
        <dbReference type="PROSITE" id="PS51194"/>
    </source>
</evidence>
<dbReference type="GO" id="GO:0016787">
    <property type="term" value="F:hydrolase activity"/>
    <property type="evidence" value="ECO:0007669"/>
    <property type="project" value="UniProtKB-KW"/>
</dbReference>
<dbReference type="GO" id="GO:0003723">
    <property type="term" value="F:RNA binding"/>
    <property type="evidence" value="ECO:0007669"/>
    <property type="project" value="TreeGrafter"/>
</dbReference>
<evidence type="ECO:0000313" key="15">
    <source>
        <dbReference type="RefSeq" id="XP_070139380.1"/>
    </source>
</evidence>
<dbReference type="InterPro" id="IPR011545">
    <property type="entry name" value="DEAD/DEAH_box_helicase_dom"/>
</dbReference>
<dbReference type="SMART" id="SM00487">
    <property type="entry name" value="DEXDc"/>
    <property type="match status" value="1"/>
</dbReference>
<dbReference type="GO" id="GO:0005681">
    <property type="term" value="C:spliceosomal complex"/>
    <property type="evidence" value="ECO:0007669"/>
    <property type="project" value="TreeGrafter"/>
</dbReference>
<dbReference type="PROSITE" id="PS51194">
    <property type="entry name" value="HELICASE_CTER"/>
    <property type="match status" value="1"/>
</dbReference>
<evidence type="ECO:0000313" key="14">
    <source>
        <dbReference type="RefSeq" id="XP_017031956.1"/>
    </source>
</evidence>
<dbReference type="OrthoDB" id="10253254at2759"/>
<name>A0A6P4J903_DROKI</name>
<evidence type="ECO:0000256" key="7">
    <source>
        <dbReference type="ARBA" id="ARBA00023187"/>
    </source>
</evidence>
<evidence type="ECO:0000256" key="8">
    <source>
        <dbReference type="ARBA" id="ARBA00024333"/>
    </source>
</evidence>
<comment type="catalytic activity">
    <reaction evidence="9">
        <text>ATP + H2O = ADP + phosphate + H(+)</text>
        <dbReference type="Rhea" id="RHEA:13065"/>
        <dbReference type="ChEBI" id="CHEBI:15377"/>
        <dbReference type="ChEBI" id="CHEBI:15378"/>
        <dbReference type="ChEBI" id="CHEBI:30616"/>
        <dbReference type="ChEBI" id="CHEBI:43474"/>
        <dbReference type="ChEBI" id="CHEBI:456216"/>
        <dbReference type="EC" id="3.6.4.13"/>
    </reaction>
</comment>
<keyword evidence="13" id="KW-1185">Reference proteome</keyword>
<keyword evidence="2" id="KW-0507">mRNA processing</keyword>
<dbReference type="GeneID" id="108081330"/>
<dbReference type="InterPro" id="IPR027417">
    <property type="entry name" value="P-loop_NTPase"/>
</dbReference>
<evidence type="ECO:0000256" key="10">
    <source>
        <dbReference type="SAM" id="MobiDB-lite"/>
    </source>
</evidence>
<dbReference type="InterPro" id="IPR048333">
    <property type="entry name" value="HA2_WH"/>
</dbReference>
<dbReference type="SUPFAM" id="SSF52540">
    <property type="entry name" value="P-loop containing nucleoside triphosphate hydrolases"/>
    <property type="match status" value="1"/>
</dbReference>
<evidence type="ECO:0000256" key="4">
    <source>
        <dbReference type="ARBA" id="ARBA00022801"/>
    </source>
</evidence>
<protein>
    <recommendedName>
        <fullName evidence="1">RNA helicase</fullName>
        <ecNumber evidence="1">3.6.4.13</ecNumber>
    </recommendedName>
</protein>
<keyword evidence="5 14" id="KW-0347">Helicase</keyword>
<evidence type="ECO:0000256" key="1">
    <source>
        <dbReference type="ARBA" id="ARBA00012552"/>
    </source>
</evidence>
<dbReference type="GO" id="GO:0008380">
    <property type="term" value="P:RNA splicing"/>
    <property type="evidence" value="ECO:0007669"/>
    <property type="project" value="UniProtKB-KW"/>
</dbReference>
<proteinExistence type="inferred from homology"/>
<dbReference type="FunFam" id="3.40.50.300:FF:000324">
    <property type="entry name" value="pre-mRNA-splicing factor ATP-dependent RNA helicase DHX15"/>
    <property type="match status" value="1"/>
</dbReference>
<dbReference type="RefSeq" id="XP_070139380.1">
    <property type="nucleotide sequence ID" value="XM_070283279.1"/>
</dbReference>
<dbReference type="AlphaFoldDB" id="A0A6P4J903"/>
<dbReference type="GO" id="GO:0005524">
    <property type="term" value="F:ATP binding"/>
    <property type="evidence" value="ECO:0007669"/>
    <property type="project" value="UniProtKB-KW"/>
</dbReference>
<dbReference type="Pfam" id="PF07717">
    <property type="entry name" value="OB_NTP_bind"/>
    <property type="match status" value="1"/>
</dbReference>
<dbReference type="PROSITE" id="PS51192">
    <property type="entry name" value="HELICASE_ATP_BIND_1"/>
    <property type="match status" value="1"/>
</dbReference>
<dbReference type="InterPro" id="IPR014001">
    <property type="entry name" value="Helicase_ATP-bd"/>
</dbReference>
<keyword evidence="3" id="KW-0547">Nucleotide-binding</keyword>
<evidence type="ECO:0000256" key="2">
    <source>
        <dbReference type="ARBA" id="ARBA00022664"/>
    </source>
</evidence>
<dbReference type="Gene3D" id="1.20.120.1080">
    <property type="match status" value="1"/>
</dbReference>
<feature type="domain" description="Helicase C-terminal" evidence="12">
    <location>
        <begin position="273"/>
        <end position="453"/>
    </location>
</feature>
<keyword evidence="4" id="KW-0378">Hydrolase</keyword>
<accession>A0A6P4J903</accession>
<dbReference type="OMA" id="MKVYPLY"/>
<reference evidence="13" key="2">
    <citation type="submission" date="2025-05" db="UniProtKB">
        <authorList>
            <consortium name="RefSeq"/>
        </authorList>
    </citation>
    <scope>NUCLEOTIDE SEQUENCE [LARGE SCALE GENOMIC DNA]</scope>
    <source>
        <strain evidence="13">14028-0561.14</strain>
    </source>
</reference>
<dbReference type="SMART" id="SM00490">
    <property type="entry name" value="HELICc"/>
    <property type="match status" value="1"/>
</dbReference>
<dbReference type="RefSeq" id="XP_017031956.1">
    <property type="nucleotide sequence ID" value="XM_017176467.1"/>
</dbReference>
<dbReference type="PANTHER" id="PTHR18934">
    <property type="entry name" value="ATP-DEPENDENT RNA HELICASE"/>
    <property type="match status" value="1"/>
</dbReference>
<reference evidence="14" key="1">
    <citation type="submission" date="2025-04" db="UniProtKB">
        <authorList>
            <consortium name="RefSeq"/>
        </authorList>
    </citation>
    <scope>IDENTIFICATION</scope>
    <source>
        <strain evidence="13 15">14028-0561.14</strain>
        <tissue evidence="15">Whole fly</tissue>
    </source>
</reference>
<dbReference type="EC" id="3.6.4.13" evidence="1"/>
<dbReference type="CDD" id="cd18791">
    <property type="entry name" value="SF2_C_RHA"/>
    <property type="match status" value="1"/>
</dbReference>
<feature type="domain" description="Helicase ATP-binding" evidence="11">
    <location>
        <begin position="84"/>
        <end position="248"/>
    </location>
</feature>
<evidence type="ECO:0000256" key="9">
    <source>
        <dbReference type="ARBA" id="ARBA00047984"/>
    </source>
</evidence>
<evidence type="ECO:0000256" key="6">
    <source>
        <dbReference type="ARBA" id="ARBA00022840"/>
    </source>
</evidence>
<dbReference type="GO" id="GO:0003724">
    <property type="term" value="F:RNA helicase activity"/>
    <property type="evidence" value="ECO:0007669"/>
    <property type="project" value="UniProtKB-EC"/>
</dbReference>
<organism evidence="13 14">
    <name type="scientific">Drosophila kikkawai</name>
    <name type="common">Fruit fly</name>
    <dbReference type="NCBI Taxonomy" id="30033"/>
    <lineage>
        <taxon>Eukaryota</taxon>
        <taxon>Metazoa</taxon>
        <taxon>Ecdysozoa</taxon>
        <taxon>Arthropoda</taxon>
        <taxon>Hexapoda</taxon>
        <taxon>Insecta</taxon>
        <taxon>Pterygota</taxon>
        <taxon>Neoptera</taxon>
        <taxon>Endopterygota</taxon>
        <taxon>Diptera</taxon>
        <taxon>Brachycera</taxon>
        <taxon>Muscomorpha</taxon>
        <taxon>Ephydroidea</taxon>
        <taxon>Drosophilidae</taxon>
        <taxon>Drosophila</taxon>
        <taxon>Sophophora</taxon>
    </lineage>
</organism>
<evidence type="ECO:0000259" key="11">
    <source>
        <dbReference type="PROSITE" id="PS51192"/>
    </source>
</evidence>
<dbReference type="InterPro" id="IPR044756">
    <property type="entry name" value="DHX15_DEXHc"/>
</dbReference>
<keyword evidence="7" id="KW-0508">mRNA splicing</keyword>
<dbReference type="Pfam" id="PF21010">
    <property type="entry name" value="HA2_C"/>
    <property type="match status" value="1"/>
</dbReference>
<dbReference type="PANTHER" id="PTHR18934:SF109">
    <property type="entry name" value="ATP-DEPENDENT RNA HELICASE DHX15 HOMOLOG"/>
    <property type="match status" value="1"/>
</dbReference>
<dbReference type="InterPro" id="IPR007502">
    <property type="entry name" value="Helicase-assoc_dom"/>
</dbReference>
<evidence type="ECO:0000256" key="3">
    <source>
        <dbReference type="ARBA" id="ARBA00022741"/>
    </source>
</evidence>
<feature type="region of interest" description="Disordered" evidence="10">
    <location>
        <begin position="1"/>
        <end position="24"/>
    </location>
</feature>
<dbReference type="Pfam" id="PF04408">
    <property type="entry name" value="WHD_HA2"/>
    <property type="match status" value="1"/>
</dbReference>
<dbReference type="Pfam" id="PF00270">
    <property type="entry name" value="DEAD"/>
    <property type="match status" value="1"/>
</dbReference>
<keyword evidence="6" id="KW-0067">ATP-binding</keyword>
<comment type="similarity">
    <text evidence="8">Belongs to the DEAD box helicase family. DEAH subfamily. DDX15/PRP43 sub-subfamily.</text>
</comment>
<evidence type="ECO:0000313" key="13">
    <source>
        <dbReference type="Proteomes" id="UP001652661"/>
    </source>
</evidence>
<dbReference type="InterPro" id="IPR011709">
    <property type="entry name" value="DEAD-box_helicase_OB_fold"/>
</dbReference>
<dbReference type="CDD" id="cd17973">
    <property type="entry name" value="DEXHc_DHX15"/>
    <property type="match status" value="1"/>
</dbReference>
<dbReference type="FunFam" id="3.40.50.300:FF:006066">
    <property type="entry name" value="Predicted protein"/>
    <property type="match status" value="1"/>
</dbReference>
<gene>
    <name evidence="14" type="primary">LOC108081330</name>
    <name evidence="15" type="synonym">Dhx15</name>
</gene>
<dbReference type="Gene3D" id="3.40.50.300">
    <property type="entry name" value="P-loop containing nucleotide triphosphate hydrolases"/>
    <property type="match status" value="2"/>
</dbReference>
<dbReference type="Pfam" id="PF00271">
    <property type="entry name" value="Helicase_C"/>
    <property type="match status" value="1"/>
</dbReference>